<protein>
    <submittedName>
        <fullName evidence="1">Uncharacterized protein</fullName>
    </submittedName>
</protein>
<gene>
    <name evidence="1" type="ORF">AM231_06055</name>
</gene>
<evidence type="ECO:0000313" key="1">
    <source>
        <dbReference type="EMBL" id="KOR88770.1"/>
    </source>
</evidence>
<organism evidence="1 2">
    <name type="scientific">Paenibacillus solani</name>
    <dbReference type="NCBI Taxonomy" id="1705565"/>
    <lineage>
        <taxon>Bacteria</taxon>
        <taxon>Bacillati</taxon>
        <taxon>Bacillota</taxon>
        <taxon>Bacilli</taxon>
        <taxon>Bacillales</taxon>
        <taxon>Paenibacillaceae</taxon>
        <taxon>Paenibacillus</taxon>
    </lineage>
</organism>
<comment type="caution">
    <text evidence="1">The sequence shown here is derived from an EMBL/GenBank/DDBJ whole genome shotgun (WGS) entry which is preliminary data.</text>
</comment>
<dbReference type="EMBL" id="LIUT01000001">
    <property type="protein sequence ID" value="KOR88770.1"/>
    <property type="molecule type" value="Genomic_DNA"/>
</dbReference>
<reference evidence="2" key="1">
    <citation type="submission" date="2015-08" db="EMBL/GenBank/DDBJ databases">
        <title>Genome sequencing project for genomic taxonomy and phylogenomics of Bacillus-like bacteria.</title>
        <authorList>
            <person name="Liu B."/>
            <person name="Wang J."/>
            <person name="Zhu Y."/>
            <person name="Liu G."/>
            <person name="Chen Q."/>
            <person name="Chen Z."/>
            <person name="Lan J."/>
            <person name="Che J."/>
            <person name="Ge C."/>
            <person name="Shi H."/>
            <person name="Pan Z."/>
            <person name="Liu X."/>
        </authorList>
    </citation>
    <scope>NUCLEOTIDE SEQUENCE [LARGE SCALE GENOMIC DNA]</scope>
    <source>
        <strain evidence="2">FJAT-22460</strain>
    </source>
</reference>
<dbReference type="RefSeq" id="WP_054401684.1">
    <property type="nucleotide sequence ID" value="NZ_LIUT01000001.1"/>
</dbReference>
<keyword evidence="2" id="KW-1185">Reference proteome</keyword>
<name>A0A0M1P381_9BACL</name>
<proteinExistence type="predicted"/>
<accession>A0A0M1P381</accession>
<sequence>MNANGFQRYIIAATNLAEAEQIAQDNGLRRREWTYAYCGYPTRQLKDGLRVDSEDRLLGDFKPEERWLLTAHLDKGRTHDV</sequence>
<evidence type="ECO:0000313" key="2">
    <source>
        <dbReference type="Proteomes" id="UP000036932"/>
    </source>
</evidence>
<dbReference type="AlphaFoldDB" id="A0A0M1P381"/>
<dbReference type="OrthoDB" id="9856648at2"/>
<dbReference type="PATRIC" id="fig|1705565.3.peg.3109"/>
<dbReference type="Proteomes" id="UP000036932">
    <property type="component" value="Unassembled WGS sequence"/>
</dbReference>